<name>A0AAV9IRV8_CYACA</name>
<protein>
    <submittedName>
        <fullName evidence="2">Uncharacterized protein</fullName>
    </submittedName>
</protein>
<sequence length="443" mass="48489">MKRAWVTVQQWRGGLAVTGLQDAVVEGDAWIKRQVEALAPFAEVPVTGRARAALTGRRRLCLTLGISGGQLCGVCSAEAFADAGARFDFDLAADGLFERLAHVETDSCWLQAALDDAPQLHLEVGDQRLGQGQFRAANGIIRFRAGDCPVQLVFRLQSATTGNHMTVDAQSTIQSTMHRMSRALQPSTLENIPPAATTPPASAKSAPLSGFAGLVYPCSAPSASPPWLNPSCLVSSPEQPVAVHPRRTSLNLTLIDTAREESRKVSELQAYVHELSDDLADFLELDPCTRQQASLTSLLFMMKSEIVRLNSILQRYREALSGIETTDAATHPHTRRRNCDTPPASSDARHRRDALSRCPTRYLARHTSPSAAPDPGERHAARRRDARVYRRFSPGSATESLTRVSQVGRESSLTCRRRSELKQELEAQLAGVKRQIAQMRARA</sequence>
<organism evidence="2 3">
    <name type="scientific">Cyanidium caldarium</name>
    <name type="common">Red alga</name>
    <dbReference type="NCBI Taxonomy" id="2771"/>
    <lineage>
        <taxon>Eukaryota</taxon>
        <taxon>Rhodophyta</taxon>
        <taxon>Bangiophyceae</taxon>
        <taxon>Cyanidiales</taxon>
        <taxon>Cyanidiaceae</taxon>
        <taxon>Cyanidium</taxon>
    </lineage>
</organism>
<evidence type="ECO:0000256" key="1">
    <source>
        <dbReference type="SAM" id="MobiDB-lite"/>
    </source>
</evidence>
<proteinExistence type="predicted"/>
<reference evidence="2 3" key="1">
    <citation type="submission" date="2022-07" db="EMBL/GenBank/DDBJ databases">
        <title>Genome-wide signatures of adaptation to extreme environments.</title>
        <authorList>
            <person name="Cho C.H."/>
            <person name="Yoon H.S."/>
        </authorList>
    </citation>
    <scope>NUCLEOTIDE SEQUENCE [LARGE SCALE GENOMIC DNA]</scope>
    <source>
        <strain evidence="2 3">DBV 063 E5</strain>
    </source>
</reference>
<feature type="compositionally biased region" description="Polar residues" evidence="1">
    <location>
        <begin position="395"/>
        <end position="414"/>
    </location>
</feature>
<evidence type="ECO:0000313" key="3">
    <source>
        <dbReference type="Proteomes" id="UP001301350"/>
    </source>
</evidence>
<dbReference type="EMBL" id="JANCYW010000003">
    <property type="protein sequence ID" value="KAK4534988.1"/>
    <property type="molecule type" value="Genomic_DNA"/>
</dbReference>
<comment type="caution">
    <text evidence="2">The sequence shown here is derived from an EMBL/GenBank/DDBJ whole genome shotgun (WGS) entry which is preliminary data.</text>
</comment>
<gene>
    <name evidence="2" type="ORF">CDCA_CDCA03G1013</name>
</gene>
<dbReference type="Proteomes" id="UP001301350">
    <property type="component" value="Unassembled WGS sequence"/>
</dbReference>
<accession>A0AAV9IRV8</accession>
<dbReference type="AlphaFoldDB" id="A0AAV9IRV8"/>
<keyword evidence="3" id="KW-1185">Reference proteome</keyword>
<feature type="region of interest" description="Disordered" evidence="1">
    <location>
        <begin position="324"/>
        <end position="420"/>
    </location>
</feature>
<evidence type="ECO:0000313" key="2">
    <source>
        <dbReference type="EMBL" id="KAK4534988.1"/>
    </source>
</evidence>